<reference evidence="2" key="1">
    <citation type="submission" date="2020-09" db="EMBL/GenBank/DDBJ databases">
        <title>Genome-Enabled Discovery of Anthraquinone Biosynthesis in Senna tora.</title>
        <authorList>
            <person name="Kang S.-H."/>
            <person name="Pandey R.P."/>
            <person name="Lee C.-M."/>
            <person name="Sim J.-S."/>
            <person name="Jeong J.-T."/>
            <person name="Choi B.-S."/>
            <person name="Jung M."/>
            <person name="Ginzburg D."/>
            <person name="Zhao K."/>
            <person name="Won S.Y."/>
            <person name="Oh T.-J."/>
            <person name="Yu Y."/>
            <person name="Kim N.-H."/>
            <person name="Lee O.R."/>
            <person name="Lee T.-H."/>
            <person name="Bashyal P."/>
            <person name="Kim T.-S."/>
            <person name="Lee W.-H."/>
            <person name="Kawkins C."/>
            <person name="Kim C.-K."/>
            <person name="Kim J.S."/>
            <person name="Ahn B.O."/>
            <person name="Rhee S.Y."/>
            <person name="Sohng J.K."/>
        </authorList>
    </citation>
    <scope>NUCLEOTIDE SEQUENCE</scope>
    <source>
        <tissue evidence="2">Leaf</tissue>
    </source>
</reference>
<dbReference type="EMBL" id="JAAIUW010000012">
    <property type="protein sequence ID" value="KAF7807389.1"/>
    <property type="molecule type" value="Genomic_DNA"/>
</dbReference>
<gene>
    <name evidence="2" type="ORF">G2W53_039550</name>
</gene>
<evidence type="ECO:0000313" key="3">
    <source>
        <dbReference type="Proteomes" id="UP000634136"/>
    </source>
</evidence>
<feature type="transmembrane region" description="Helical" evidence="1">
    <location>
        <begin position="30"/>
        <end position="48"/>
    </location>
</feature>
<dbReference type="AlphaFoldDB" id="A0A834T1G5"/>
<dbReference type="Proteomes" id="UP000634136">
    <property type="component" value="Unassembled WGS sequence"/>
</dbReference>
<protein>
    <submittedName>
        <fullName evidence="2">Uncharacterized protein</fullName>
    </submittedName>
</protein>
<proteinExistence type="predicted"/>
<accession>A0A834T1G5</accession>
<keyword evidence="1" id="KW-1133">Transmembrane helix</keyword>
<evidence type="ECO:0000256" key="1">
    <source>
        <dbReference type="SAM" id="Phobius"/>
    </source>
</evidence>
<comment type="caution">
    <text evidence="2">The sequence shown here is derived from an EMBL/GenBank/DDBJ whole genome shotgun (WGS) entry which is preliminary data.</text>
</comment>
<keyword evidence="1" id="KW-0812">Transmembrane</keyword>
<keyword evidence="3" id="KW-1185">Reference proteome</keyword>
<keyword evidence="1" id="KW-0472">Membrane</keyword>
<organism evidence="2 3">
    <name type="scientific">Senna tora</name>
    <dbReference type="NCBI Taxonomy" id="362788"/>
    <lineage>
        <taxon>Eukaryota</taxon>
        <taxon>Viridiplantae</taxon>
        <taxon>Streptophyta</taxon>
        <taxon>Embryophyta</taxon>
        <taxon>Tracheophyta</taxon>
        <taxon>Spermatophyta</taxon>
        <taxon>Magnoliopsida</taxon>
        <taxon>eudicotyledons</taxon>
        <taxon>Gunneridae</taxon>
        <taxon>Pentapetalae</taxon>
        <taxon>rosids</taxon>
        <taxon>fabids</taxon>
        <taxon>Fabales</taxon>
        <taxon>Fabaceae</taxon>
        <taxon>Caesalpinioideae</taxon>
        <taxon>Cassia clade</taxon>
        <taxon>Senna</taxon>
    </lineage>
</organism>
<evidence type="ECO:0000313" key="2">
    <source>
        <dbReference type="EMBL" id="KAF7807389.1"/>
    </source>
</evidence>
<feature type="transmembrane region" description="Helical" evidence="1">
    <location>
        <begin position="252"/>
        <end position="271"/>
    </location>
</feature>
<name>A0A834T1G5_9FABA</name>
<sequence length="276" mass="30641">MSCATMEANSLCLSPSSFSGSRFPPLLDPAILTAAFLPPFFVSFKYLYQSGCKLVEAKDDQSHPMPCAIFHIRFPYLRSSSSQAFLAETQNMSVSAICLSVELVIHAFTVESTFFHRRYCVSFVGSSKVPSMKPIFSLASREFLMAKLHELLETENCKPPSEAKMLVQAESVLVVLLREGDGDKSGGTGIEGLEDQRDWEELADLASADDCDFFNWIDLPSMDAKDIAIGWLRVKISTLNGTVRRLKMVNRALVSSLILFAAVCFLLFLVMNHKIV</sequence>